<name>A0A2V5K838_9BACL</name>
<dbReference type="Gene3D" id="1.10.287.130">
    <property type="match status" value="1"/>
</dbReference>
<evidence type="ECO:0000259" key="15">
    <source>
        <dbReference type="PROSITE" id="PS50109"/>
    </source>
</evidence>
<feature type="transmembrane region" description="Helical" evidence="14">
    <location>
        <begin position="163"/>
        <end position="183"/>
    </location>
</feature>
<keyword evidence="9 16" id="KW-0418">Kinase</keyword>
<evidence type="ECO:0000256" key="4">
    <source>
        <dbReference type="ARBA" id="ARBA00022475"/>
    </source>
</evidence>
<keyword evidence="4" id="KW-1003">Cell membrane</keyword>
<dbReference type="OrthoDB" id="9815750at2"/>
<dbReference type="InterPro" id="IPR003661">
    <property type="entry name" value="HisK_dim/P_dom"/>
</dbReference>
<feature type="transmembrane region" description="Helical" evidence="14">
    <location>
        <begin position="69"/>
        <end position="94"/>
    </location>
</feature>
<dbReference type="PANTHER" id="PTHR43065">
    <property type="entry name" value="SENSOR HISTIDINE KINASE"/>
    <property type="match status" value="1"/>
</dbReference>
<dbReference type="CDD" id="cd00075">
    <property type="entry name" value="HATPase"/>
    <property type="match status" value="1"/>
</dbReference>
<keyword evidence="12" id="KW-0902">Two-component regulatory system</keyword>
<dbReference type="InterPro" id="IPR036097">
    <property type="entry name" value="HisK_dim/P_sf"/>
</dbReference>
<dbReference type="GO" id="GO:0071555">
    <property type="term" value="P:cell wall organization"/>
    <property type="evidence" value="ECO:0007669"/>
    <property type="project" value="InterPro"/>
</dbReference>
<dbReference type="SMART" id="SM00387">
    <property type="entry name" value="HATPase_c"/>
    <property type="match status" value="1"/>
</dbReference>
<keyword evidence="6" id="KW-0808">Transferase</keyword>
<evidence type="ECO:0000256" key="14">
    <source>
        <dbReference type="SAM" id="Phobius"/>
    </source>
</evidence>
<evidence type="ECO:0000256" key="13">
    <source>
        <dbReference type="ARBA" id="ARBA00023136"/>
    </source>
</evidence>
<evidence type="ECO:0000256" key="7">
    <source>
        <dbReference type="ARBA" id="ARBA00022692"/>
    </source>
</evidence>
<keyword evidence="13 14" id="KW-0472">Membrane</keyword>
<feature type="transmembrane region" description="Helical" evidence="14">
    <location>
        <begin position="37"/>
        <end position="57"/>
    </location>
</feature>
<dbReference type="Proteomes" id="UP000247476">
    <property type="component" value="Unassembled WGS sequence"/>
</dbReference>
<dbReference type="Pfam" id="PF07694">
    <property type="entry name" value="5TM-5TMR_LYT"/>
    <property type="match status" value="1"/>
</dbReference>
<feature type="transmembrane region" description="Helical" evidence="14">
    <location>
        <begin position="130"/>
        <end position="151"/>
    </location>
</feature>
<dbReference type="SUPFAM" id="SSF47384">
    <property type="entry name" value="Homodimeric domain of signal transducing histidine kinase"/>
    <property type="match status" value="1"/>
</dbReference>
<keyword evidence="5" id="KW-0597">Phosphoprotein</keyword>
<keyword evidence="11 14" id="KW-1133">Transmembrane helix</keyword>
<keyword evidence="10" id="KW-0067">ATP-binding</keyword>
<protein>
    <recommendedName>
        <fullName evidence="3">histidine kinase</fullName>
        <ecNumber evidence="3">2.7.13.3</ecNumber>
    </recommendedName>
</protein>
<organism evidence="16 17">
    <name type="scientific">Paenibacillus flagellatus</name>
    <dbReference type="NCBI Taxonomy" id="2211139"/>
    <lineage>
        <taxon>Bacteria</taxon>
        <taxon>Bacillati</taxon>
        <taxon>Bacillota</taxon>
        <taxon>Bacilli</taxon>
        <taxon>Bacillales</taxon>
        <taxon>Paenibacillaceae</taxon>
        <taxon>Paenibacillus</taxon>
    </lineage>
</organism>
<dbReference type="Gene3D" id="3.30.565.10">
    <property type="entry name" value="Histidine kinase-like ATPase, C-terminal domain"/>
    <property type="match status" value="1"/>
</dbReference>
<evidence type="ECO:0000256" key="3">
    <source>
        <dbReference type="ARBA" id="ARBA00012438"/>
    </source>
</evidence>
<proteinExistence type="predicted"/>
<evidence type="ECO:0000256" key="9">
    <source>
        <dbReference type="ARBA" id="ARBA00022777"/>
    </source>
</evidence>
<comment type="caution">
    <text evidence="16">The sequence shown here is derived from an EMBL/GenBank/DDBJ whole genome shotgun (WGS) entry which is preliminary data.</text>
</comment>
<evidence type="ECO:0000256" key="10">
    <source>
        <dbReference type="ARBA" id="ARBA00022840"/>
    </source>
</evidence>
<dbReference type="CDD" id="cd00082">
    <property type="entry name" value="HisKA"/>
    <property type="match status" value="1"/>
</dbReference>
<dbReference type="PROSITE" id="PS50109">
    <property type="entry name" value="HIS_KIN"/>
    <property type="match status" value="1"/>
</dbReference>
<keyword evidence="7 14" id="KW-0812">Transmembrane</keyword>
<comment type="catalytic activity">
    <reaction evidence="1">
        <text>ATP + protein L-histidine = ADP + protein N-phospho-L-histidine.</text>
        <dbReference type="EC" id="2.7.13.3"/>
    </reaction>
</comment>
<dbReference type="InterPro" id="IPR004358">
    <property type="entry name" value="Sig_transdc_His_kin-like_C"/>
</dbReference>
<dbReference type="RefSeq" id="WP_110839431.1">
    <property type="nucleotide sequence ID" value="NZ_QJVJ01000003.1"/>
</dbReference>
<evidence type="ECO:0000256" key="1">
    <source>
        <dbReference type="ARBA" id="ARBA00000085"/>
    </source>
</evidence>
<dbReference type="InterPro" id="IPR036890">
    <property type="entry name" value="HATPase_C_sf"/>
</dbReference>
<evidence type="ECO:0000256" key="12">
    <source>
        <dbReference type="ARBA" id="ARBA00023012"/>
    </source>
</evidence>
<dbReference type="GO" id="GO:0005886">
    <property type="term" value="C:plasma membrane"/>
    <property type="evidence" value="ECO:0007669"/>
    <property type="project" value="UniProtKB-SubCell"/>
</dbReference>
<evidence type="ECO:0000256" key="11">
    <source>
        <dbReference type="ARBA" id="ARBA00022989"/>
    </source>
</evidence>
<dbReference type="PANTHER" id="PTHR43065:SF46">
    <property type="entry name" value="C4-DICARBOXYLATE TRANSPORT SENSOR PROTEIN DCTB"/>
    <property type="match status" value="1"/>
</dbReference>
<dbReference type="PRINTS" id="PR00344">
    <property type="entry name" value="BCTRLSENSOR"/>
</dbReference>
<keyword evidence="17" id="KW-1185">Reference proteome</keyword>
<keyword evidence="8" id="KW-0547">Nucleotide-binding</keyword>
<dbReference type="EMBL" id="QJVJ01000003">
    <property type="protein sequence ID" value="PYI55631.1"/>
    <property type="molecule type" value="Genomic_DNA"/>
</dbReference>
<accession>A0A2V5K838</accession>
<gene>
    <name evidence="16" type="ORF">DLM86_07845</name>
</gene>
<feature type="transmembrane region" description="Helical" evidence="14">
    <location>
        <begin position="100"/>
        <end position="118"/>
    </location>
</feature>
<dbReference type="InterPro" id="IPR011620">
    <property type="entry name" value="Sig_transdc_His_kinase_LytS_TM"/>
</dbReference>
<dbReference type="EC" id="2.7.13.3" evidence="3"/>
<dbReference type="SUPFAM" id="SSF55874">
    <property type="entry name" value="ATPase domain of HSP90 chaperone/DNA topoisomerase II/histidine kinase"/>
    <property type="match status" value="1"/>
</dbReference>
<dbReference type="Pfam" id="PF02518">
    <property type="entry name" value="HATPase_c"/>
    <property type="match status" value="1"/>
</dbReference>
<feature type="transmembrane region" description="Helical" evidence="14">
    <location>
        <begin position="7"/>
        <end position="25"/>
    </location>
</feature>
<dbReference type="GO" id="GO:0000155">
    <property type="term" value="F:phosphorelay sensor kinase activity"/>
    <property type="evidence" value="ECO:0007669"/>
    <property type="project" value="InterPro"/>
</dbReference>
<evidence type="ECO:0000256" key="8">
    <source>
        <dbReference type="ARBA" id="ARBA00022741"/>
    </source>
</evidence>
<reference evidence="16 17" key="1">
    <citation type="submission" date="2018-05" db="EMBL/GenBank/DDBJ databases">
        <title>Paenibacillus flagellatus sp. nov., isolated from selenium mineral soil.</title>
        <authorList>
            <person name="Dai X."/>
        </authorList>
    </citation>
    <scope>NUCLEOTIDE SEQUENCE [LARGE SCALE GENOMIC DNA]</scope>
    <source>
        <strain evidence="16 17">DXL2</strain>
    </source>
</reference>
<dbReference type="InterPro" id="IPR003594">
    <property type="entry name" value="HATPase_dom"/>
</dbReference>
<dbReference type="InterPro" id="IPR005467">
    <property type="entry name" value="His_kinase_dom"/>
</dbReference>
<evidence type="ECO:0000313" key="17">
    <source>
        <dbReference type="Proteomes" id="UP000247476"/>
    </source>
</evidence>
<dbReference type="Pfam" id="PF00512">
    <property type="entry name" value="HisKA"/>
    <property type="match status" value="1"/>
</dbReference>
<evidence type="ECO:0000256" key="2">
    <source>
        <dbReference type="ARBA" id="ARBA00004651"/>
    </source>
</evidence>
<dbReference type="AlphaFoldDB" id="A0A2V5K838"/>
<dbReference type="GO" id="GO:0005524">
    <property type="term" value="F:ATP binding"/>
    <property type="evidence" value="ECO:0007669"/>
    <property type="project" value="UniProtKB-KW"/>
</dbReference>
<evidence type="ECO:0000256" key="5">
    <source>
        <dbReference type="ARBA" id="ARBA00022553"/>
    </source>
</evidence>
<evidence type="ECO:0000256" key="6">
    <source>
        <dbReference type="ARBA" id="ARBA00022679"/>
    </source>
</evidence>
<sequence>MLAYVKDFLLNLFFIFLPIVFYPHVLKLESKRVPFRAVLFVLFSVALVCTMSFPVVVNGMAFDFRIVPLVVGSLIGGPVVSALLFIVLVAYRIALGTAHPLLYALSVLPAAIVVIYFARNCNPFALYRKVAAAAVLSFVVRLLILVGFYALTNQLTDLVGSGFISAMPLIVVQSLFCGLYVYFMEYFRTNFYIQQEVIKSEKMKIVSDIAASVAHEIRNPLTSVRGFIQLLGANDLTPERKSFYRQICLEELDRAQKIISDYLSLAKPDPEHIETIDMEREVAYVCGILSSYANYLNIEIRRTTPDQPILISGDKFKLRQAIINIGKNAIEAMTENGVLEIELSKQDGFVLLVIKDNGIGMSADQLNRLGTPYYSTKDKGTGLGTMVSFGIIRKMQGTIDIQSEKWKGTTFTIAFPLVSDRSDRTATS</sequence>
<dbReference type="SMART" id="SM00388">
    <property type="entry name" value="HisKA"/>
    <property type="match status" value="1"/>
</dbReference>
<comment type="subcellular location">
    <subcellularLocation>
        <location evidence="2">Cell membrane</location>
        <topology evidence="2">Multi-pass membrane protein</topology>
    </subcellularLocation>
</comment>
<feature type="domain" description="Histidine kinase" evidence="15">
    <location>
        <begin position="212"/>
        <end position="419"/>
    </location>
</feature>
<evidence type="ECO:0000313" key="16">
    <source>
        <dbReference type="EMBL" id="PYI55631.1"/>
    </source>
</evidence>